<proteinExistence type="predicted"/>
<protein>
    <recommendedName>
        <fullName evidence="3">G domain-containing protein</fullName>
    </recommendedName>
</protein>
<evidence type="ECO:0000313" key="1">
    <source>
        <dbReference type="EMBL" id="KAF9325900.1"/>
    </source>
</evidence>
<keyword evidence="2" id="KW-1185">Reference proteome</keyword>
<dbReference type="Proteomes" id="UP000696485">
    <property type="component" value="Unassembled WGS sequence"/>
</dbReference>
<name>A0A9P5SFJ3_9FUNG</name>
<feature type="non-terminal residue" evidence="1">
    <location>
        <position position="1"/>
    </location>
</feature>
<gene>
    <name evidence="1" type="ORF">BG006_010634</name>
</gene>
<evidence type="ECO:0000313" key="2">
    <source>
        <dbReference type="Proteomes" id="UP000696485"/>
    </source>
</evidence>
<dbReference type="Gene3D" id="3.40.50.300">
    <property type="entry name" value="P-loop containing nucleotide triphosphate hydrolases"/>
    <property type="match status" value="3"/>
</dbReference>
<organism evidence="1 2">
    <name type="scientific">Podila minutissima</name>
    <dbReference type="NCBI Taxonomy" id="64525"/>
    <lineage>
        <taxon>Eukaryota</taxon>
        <taxon>Fungi</taxon>
        <taxon>Fungi incertae sedis</taxon>
        <taxon>Mucoromycota</taxon>
        <taxon>Mortierellomycotina</taxon>
        <taxon>Mortierellomycetes</taxon>
        <taxon>Mortierellales</taxon>
        <taxon>Mortierellaceae</taxon>
        <taxon>Podila</taxon>
    </lineage>
</organism>
<accession>A0A9P5SFJ3</accession>
<dbReference type="SUPFAM" id="SSF52540">
    <property type="entry name" value="P-loop containing nucleoside triphosphate hydrolases"/>
    <property type="match status" value="3"/>
</dbReference>
<sequence length="1314" mass="150404">NIERIRAITHPTNFNDDERKRIKQRFQAEAAKMPRVKEVEQADIGEKDLEKISLSHSNSMKPKYSVLIIGKIQTGKSALVEHIKNYANPNYNINTTLLGNGNVAKTRVPRTLLVESTLPVYEVYKVTTGETISLDNLSAKFDDMADYHDFLMSRDKDVGMRISPQDPNSPSEPIEFQFLDTPGLDSTFESHTAHAANIINEIINIRIFNLIVIVISYGLPLTQKQQLALEYYASVFKGLHTRIMFLHTHVDYANIHHSNSIHHTNMKMKNKALSKMFRRYDTESIFDEDNVKEYSSLTINLISRKRPVINCLIRNTIREILKKATEPPAILDTSSQNIERIRAITSKFNDYEYKRINQRFQDEATKMPKVEEVEQEDVGGYFLEQINILLIGDVQSGKSSLVETFRFYADRGYVVNTQHITQGNSRIADEKVKVTAFLSDLHTVEIRRLRQNNGGHDVIDLEKEASRMTEEDFEDLLNLGTKGAVTAIVHANPSKRYRFNIYEGPSLNESAEDFEKNIFSVHRTLVESKAEIHQVLFTLAPGPITSTIRTTVRICSDIFSDLASLFSFVHTKIDYTKLHIGNKQFQDSLKEGIKLLQKYIQSSTAHFLIDCNLQSNWPVQRAKTYNVVHEILKSATSQMPIVLKSPLMKKTPKMVLIDTNLKWQAHDAFQDTQEEITQNNKDLLELRSKIRQLALDYKNKGQEMHNAKKKQDIAMCDDIEVIFEDKFMAAADPYPEISSQIMIFEKQPRMVEKVHMVAENVEIELFLGGEGSYYWMVIYRHTSGAAASLVVKLYAKKQDSAGNPVGETEELSKIRRERLDLEEQLAVVEERIQSLWLVQKKYHQLRYWIDHKTLPKAVMEELIKTEVYKIKETPFDKIKEIYLKPKGVYDCKICGDKECNKASCEAELNPKTGSVLMFGKTQAGKSSFIEFVKSYADPEYKIDNSRIGTGFRSKTEMPIEFVVKSNLPVYEVFDSHDKRIDIGTLSYKYMDPEDYLDALNDRKATLRPVPQNPGTSLCFVEITLLDTPGIEDTNGRDVDHAPKIIEAMAKMKSLNLIIVIINCKDTPSVSNQLAFNYYSKVIHTFQGHHSNIVFLYTHADYEECHHSNTEHLSVMELRHKALSQLFRRQGSYSRDDVSKAAIELYPMYNIDLKERQRPITRCMRLTTLREILSQVVNKPPVILDTSPSNLQRIEGIPHPDKLNKMHRKQILEATRAILEDREPYADVLVTASEGSMTQDDNPNNTGNDGRVTDQSVCYLDDCADYFSDLWQPECLGSGDEDEDDRLGCAGSSNDMDLYIEVVSMCPQDTHSNEE</sequence>
<reference evidence="1" key="1">
    <citation type="journal article" date="2020" name="Fungal Divers.">
        <title>Resolving the Mortierellaceae phylogeny through synthesis of multi-gene phylogenetics and phylogenomics.</title>
        <authorList>
            <person name="Vandepol N."/>
            <person name="Liber J."/>
            <person name="Desiro A."/>
            <person name="Na H."/>
            <person name="Kennedy M."/>
            <person name="Barry K."/>
            <person name="Grigoriev I.V."/>
            <person name="Miller A.N."/>
            <person name="O'Donnell K."/>
            <person name="Stajich J.E."/>
            <person name="Bonito G."/>
        </authorList>
    </citation>
    <scope>NUCLEOTIDE SEQUENCE</scope>
    <source>
        <strain evidence="1">NVP1</strain>
    </source>
</reference>
<evidence type="ECO:0008006" key="3">
    <source>
        <dbReference type="Google" id="ProtNLM"/>
    </source>
</evidence>
<dbReference type="InterPro" id="IPR027417">
    <property type="entry name" value="P-loop_NTPase"/>
</dbReference>
<dbReference type="EMBL" id="JAAAUY010000855">
    <property type="protein sequence ID" value="KAF9325900.1"/>
    <property type="molecule type" value="Genomic_DNA"/>
</dbReference>
<comment type="caution">
    <text evidence="1">The sequence shown here is derived from an EMBL/GenBank/DDBJ whole genome shotgun (WGS) entry which is preliminary data.</text>
</comment>